<accession>A0A0F9HWK1</accession>
<evidence type="ECO:0000313" key="7">
    <source>
        <dbReference type="EMBL" id="KKM19806.1"/>
    </source>
</evidence>
<proteinExistence type="predicted"/>
<dbReference type="Pfam" id="PF07298">
    <property type="entry name" value="NnrU"/>
    <property type="match status" value="1"/>
</dbReference>
<evidence type="ECO:0000256" key="5">
    <source>
        <dbReference type="SAM" id="Phobius"/>
    </source>
</evidence>
<keyword evidence="4 5" id="KW-0472">Membrane</keyword>
<feature type="transmembrane region" description="Helical" evidence="5">
    <location>
        <begin position="39"/>
        <end position="57"/>
    </location>
</feature>
<feature type="transmembrane region" description="Helical" evidence="5">
    <location>
        <begin position="107"/>
        <end position="135"/>
    </location>
</feature>
<evidence type="ECO:0000256" key="2">
    <source>
        <dbReference type="ARBA" id="ARBA00022692"/>
    </source>
</evidence>
<comment type="caution">
    <text evidence="7">The sequence shown here is derived from an EMBL/GenBank/DDBJ whole genome shotgun (WGS) entry which is preliminary data.</text>
</comment>
<reference evidence="7" key="1">
    <citation type="journal article" date="2015" name="Nature">
        <title>Complex archaea that bridge the gap between prokaryotes and eukaryotes.</title>
        <authorList>
            <person name="Spang A."/>
            <person name="Saw J.H."/>
            <person name="Jorgensen S.L."/>
            <person name="Zaremba-Niedzwiedzka K."/>
            <person name="Martijn J."/>
            <person name="Lind A.E."/>
            <person name="van Eijk R."/>
            <person name="Schleper C."/>
            <person name="Guy L."/>
            <person name="Ettema T.J."/>
        </authorList>
    </citation>
    <scope>NUCLEOTIDE SEQUENCE</scope>
</reference>
<feature type="transmembrane region" description="Helical" evidence="5">
    <location>
        <begin position="156"/>
        <end position="178"/>
    </location>
</feature>
<evidence type="ECO:0000256" key="1">
    <source>
        <dbReference type="ARBA" id="ARBA00004141"/>
    </source>
</evidence>
<feature type="transmembrane region" description="Helical" evidence="5">
    <location>
        <begin position="69"/>
        <end position="87"/>
    </location>
</feature>
<organism evidence="7">
    <name type="scientific">marine sediment metagenome</name>
    <dbReference type="NCBI Taxonomy" id="412755"/>
    <lineage>
        <taxon>unclassified sequences</taxon>
        <taxon>metagenomes</taxon>
        <taxon>ecological metagenomes</taxon>
    </lineage>
</organism>
<name>A0A0F9HWK1_9ZZZZ</name>
<comment type="subcellular location">
    <subcellularLocation>
        <location evidence="1">Membrane</location>
        <topology evidence="1">Multi-pass membrane protein</topology>
    </subcellularLocation>
</comment>
<sequence length="185" mass="20128">MTLLLIGIFLWVAAHLFKRVAPAQRRALQDRMGKASKGLFAGILVLAVVLMVIGYKMAPVDPVYDPPVWGRHLNNLMMVIAVALFGLGKSKSRLRGTLRHPMLWGMVTWAVAHLLANGDLASVVLFGSMLVWALVEMPLINAQEPAPPPYQGSVKGDIRLAVITVVVFIVIVLIHGWVGPWPVGG</sequence>
<protein>
    <recommendedName>
        <fullName evidence="6">NnrU domain-containing protein</fullName>
    </recommendedName>
</protein>
<evidence type="ECO:0000256" key="3">
    <source>
        <dbReference type="ARBA" id="ARBA00022989"/>
    </source>
</evidence>
<dbReference type="InterPro" id="IPR009915">
    <property type="entry name" value="NnrU_dom"/>
</dbReference>
<evidence type="ECO:0000256" key="4">
    <source>
        <dbReference type="ARBA" id="ARBA00023136"/>
    </source>
</evidence>
<dbReference type="GO" id="GO:0016020">
    <property type="term" value="C:membrane"/>
    <property type="evidence" value="ECO:0007669"/>
    <property type="project" value="UniProtKB-SubCell"/>
</dbReference>
<feature type="domain" description="NnrU" evidence="6">
    <location>
        <begin position="4"/>
        <end position="179"/>
    </location>
</feature>
<keyword evidence="3 5" id="KW-1133">Transmembrane helix</keyword>
<dbReference type="AlphaFoldDB" id="A0A0F9HWK1"/>
<evidence type="ECO:0000259" key="6">
    <source>
        <dbReference type="Pfam" id="PF07298"/>
    </source>
</evidence>
<gene>
    <name evidence="7" type="ORF">LCGC14_1651900</name>
</gene>
<dbReference type="EMBL" id="LAZR01013904">
    <property type="protein sequence ID" value="KKM19806.1"/>
    <property type="molecule type" value="Genomic_DNA"/>
</dbReference>
<keyword evidence="2 5" id="KW-0812">Transmembrane</keyword>